<reference evidence="2" key="1">
    <citation type="journal article" date="2019" name="Int. J. Syst. Evol. Microbiol.">
        <title>The Global Catalogue of Microorganisms (GCM) 10K type strain sequencing project: providing services to taxonomists for standard genome sequencing and annotation.</title>
        <authorList>
            <consortium name="The Broad Institute Genomics Platform"/>
            <consortium name="The Broad Institute Genome Sequencing Center for Infectious Disease"/>
            <person name="Wu L."/>
            <person name="Ma J."/>
        </authorList>
    </citation>
    <scope>NUCLEOTIDE SEQUENCE [LARGE SCALE GENOMIC DNA]</scope>
    <source>
        <strain evidence="2">JCM 17979</strain>
    </source>
</reference>
<evidence type="ECO:0000313" key="2">
    <source>
        <dbReference type="Proteomes" id="UP001500928"/>
    </source>
</evidence>
<evidence type="ECO:0000313" key="1">
    <source>
        <dbReference type="EMBL" id="GAA4791881.1"/>
    </source>
</evidence>
<proteinExistence type="predicted"/>
<dbReference type="Proteomes" id="UP001500928">
    <property type="component" value="Unassembled WGS sequence"/>
</dbReference>
<comment type="caution">
    <text evidence="1">The sequence shown here is derived from an EMBL/GenBank/DDBJ whole genome shotgun (WGS) entry which is preliminary data.</text>
</comment>
<gene>
    <name evidence="1" type="ORF">GCM10023200_28940</name>
</gene>
<accession>A0ABP9B882</accession>
<protein>
    <submittedName>
        <fullName evidence="1">Uncharacterized protein</fullName>
    </submittedName>
</protein>
<keyword evidence="2" id="KW-1185">Reference proteome</keyword>
<organism evidence="1 2">
    <name type="scientific">Actinomycetospora chlora</name>
    <dbReference type="NCBI Taxonomy" id="663608"/>
    <lineage>
        <taxon>Bacteria</taxon>
        <taxon>Bacillati</taxon>
        <taxon>Actinomycetota</taxon>
        <taxon>Actinomycetes</taxon>
        <taxon>Pseudonocardiales</taxon>
        <taxon>Pseudonocardiaceae</taxon>
        <taxon>Actinomycetospora</taxon>
    </lineage>
</organism>
<name>A0ABP9B882_9PSEU</name>
<sequence>MALDQGGALGGARDAGQGLVDDVGRIIDQLLHPRGLPGDYRSDTVLAPCTARPGRAAAITRSEVEGRAQAAGRALYGEPL</sequence>
<dbReference type="EMBL" id="BAABHO010000021">
    <property type="protein sequence ID" value="GAA4791881.1"/>
    <property type="molecule type" value="Genomic_DNA"/>
</dbReference>